<sequence>MPVDGDRALRIIAVHRVQGAVVAIHAGDGGVGPGNEGHGPLGITGGLAPHGGDLAEALGGDVDRGVAREYV</sequence>
<evidence type="ECO:0000313" key="2">
    <source>
        <dbReference type="Proteomes" id="UP001589575"/>
    </source>
</evidence>
<accession>A0ABV5FYY6</accession>
<protein>
    <submittedName>
        <fullName evidence="1">Uncharacterized protein</fullName>
    </submittedName>
</protein>
<keyword evidence="2" id="KW-1185">Reference proteome</keyword>
<gene>
    <name evidence="1" type="ORF">ACFFX0_12060</name>
</gene>
<dbReference type="Proteomes" id="UP001589575">
    <property type="component" value="Unassembled WGS sequence"/>
</dbReference>
<organism evidence="1 2">
    <name type="scientific">Citricoccus parietis</name>
    <dbReference type="NCBI Taxonomy" id="592307"/>
    <lineage>
        <taxon>Bacteria</taxon>
        <taxon>Bacillati</taxon>
        <taxon>Actinomycetota</taxon>
        <taxon>Actinomycetes</taxon>
        <taxon>Micrococcales</taxon>
        <taxon>Micrococcaceae</taxon>
        <taxon>Citricoccus</taxon>
    </lineage>
</organism>
<comment type="caution">
    <text evidence="1">The sequence shown here is derived from an EMBL/GenBank/DDBJ whole genome shotgun (WGS) entry which is preliminary data.</text>
</comment>
<dbReference type="EMBL" id="JBHMFI010000001">
    <property type="protein sequence ID" value="MFB9071896.1"/>
    <property type="molecule type" value="Genomic_DNA"/>
</dbReference>
<reference evidence="1 2" key="1">
    <citation type="submission" date="2024-09" db="EMBL/GenBank/DDBJ databases">
        <authorList>
            <person name="Sun Q."/>
            <person name="Mori K."/>
        </authorList>
    </citation>
    <scope>NUCLEOTIDE SEQUENCE [LARGE SCALE GENOMIC DNA]</scope>
    <source>
        <strain evidence="1 2">CCM 7609</strain>
    </source>
</reference>
<name>A0ABV5FYY6_9MICC</name>
<proteinExistence type="predicted"/>
<evidence type="ECO:0000313" key="1">
    <source>
        <dbReference type="EMBL" id="MFB9071896.1"/>
    </source>
</evidence>